<dbReference type="Gene3D" id="3.30.559.10">
    <property type="entry name" value="Chloramphenicol acetyltransferase-like domain"/>
    <property type="match status" value="1"/>
</dbReference>
<proteinExistence type="predicted"/>
<keyword evidence="1" id="KW-0472">Membrane</keyword>
<evidence type="ECO:0008006" key="4">
    <source>
        <dbReference type="Google" id="ProtNLM"/>
    </source>
</evidence>
<feature type="transmembrane region" description="Helical" evidence="1">
    <location>
        <begin position="23"/>
        <end position="44"/>
    </location>
</feature>
<dbReference type="OrthoDB" id="5963073at2759"/>
<reference evidence="2 3" key="1">
    <citation type="journal article" date="2018" name="Sci. Rep.">
        <title>Comparative analysis of the Pocillopora damicornis genome highlights role of immune system in coral evolution.</title>
        <authorList>
            <person name="Cunning R."/>
            <person name="Bay R.A."/>
            <person name="Gillette P."/>
            <person name="Baker A.C."/>
            <person name="Traylor-Knowles N."/>
        </authorList>
    </citation>
    <scope>NUCLEOTIDE SEQUENCE [LARGE SCALE GENOMIC DNA]</scope>
    <source>
        <strain evidence="2">RSMAS</strain>
        <tissue evidence="2">Whole animal</tissue>
    </source>
</reference>
<keyword evidence="1" id="KW-1133">Transmembrane helix</keyword>
<accession>A0A3M6TPH3</accession>
<keyword evidence="3" id="KW-1185">Reference proteome</keyword>
<evidence type="ECO:0000313" key="3">
    <source>
        <dbReference type="Proteomes" id="UP000275408"/>
    </source>
</evidence>
<dbReference type="OMA" id="SHICNIN"/>
<dbReference type="Pfam" id="PF07247">
    <property type="entry name" value="AATase"/>
    <property type="match status" value="1"/>
</dbReference>
<keyword evidence="1" id="KW-0812">Transmembrane</keyword>
<gene>
    <name evidence="2" type="ORF">pdam_00014552</name>
</gene>
<sequence>MEIQNQKTSAPEIFEIWDIFESYIASVIIYVLILEALVAVLFFLKMRDAREPTVRHSRRRNGKLSRPLGSLERVLLERERVNHWGTVSSVLLLDSAEKLKQDHLIKALGLLPKRFPLLRMRINQSGSHECFEEMENPETVDFKVLDEIAANEWEKGFEEEINGSSFNTDTGPLWRLRLLKETLHVGKYRNALVFTFHHAICDAQSIFKLQQQLLSFLSSMHDGEDFKVESLPLRPPLESLTSSLVKPNIWERLLFKSVFALQRVKNIFVKPKNLYLSFYPPVADSDPSVMKKTCLLGRSLSEEDTKLLIKNCKSNKCTVHGAITASTHLAITRLLQKKKQDLNAPVTVESSYSVSLRKDCQPQVSSDDFGAFISASVLSIPVPSVDLTDKRGFWQFARACAREVHTQVDSGKHRNALKFYQCIDIRSYCKMSDYKHNEGRRSHICNINNYGAQSTNLSEESLFKIAGSYFGVQGAKTSHIFGNNIMTVDGKLYWAVEYFPHVTSKTQAEDFTDLTLEILKGASV</sequence>
<evidence type="ECO:0000313" key="2">
    <source>
        <dbReference type="EMBL" id="RMX43231.1"/>
    </source>
</evidence>
<dbReference type="InterPro" id="IPR010828">
    <property type="entry name" value="Atf2/Sli1-like"/>
</dbReference>
<dbReference type="SUPFAM" id="SSF52777">
    <property type="entry name" value="CoA-dependent acyltransferases"/>
    <property type="match status" value="2"/>
</dbReference>
<dbReference type="InterPro" id="IPR023213">
    <property type="entry name" value="CAT-like_dom_sf"/>
</dbReference>
<comment type="caution">
    <text evidence="2">The sequence shown here is derived from an EMBL/GenBank/DDBJ whole genome shotgun (WGS) entry which is preliminary data.</text>
</comment>
<dbReference type="Gene3D" id="3.30.559.30">
    <property type="entry name" value="Nonribosomal peptide synthetase, condensation domain"/>
    <property type="match status" value="1"/>
</dbReference>
<protein>
    <recommendedName>
        <fullName evidence="4">Condensation domain-containing protein</fullName>
    </recommendedName>
</protein>
<dbReference type="EMBL" id="RCHS01003235">
    <property type="protein sequence ID" value="RMX43231.1"/>
    <property type="molecule type" value="Genomic_DNA"/>
</dbReference>
<organism evidence="2 3">
    <name type="scientific">Pocillopora damicornis</name>
    <name type="common">Cauliflower coral</name>
    <name type="synonym">Millepora damicornis</name>
    <dbReference type="NCBI Taxonomy" id="46731"/>
    <lineage>
        <taxon>Eukaryota</taxon>
        <taxon>Metazoa</taxon>
        <taxon>Cnidaria</taxon>
        <taxon>Anthozoa</taxon>
        <taxon>Hexacorallia</taxon>
        <taxon>Scleractinia</taxon>
        <taxon>Astrocoeniina</taxon>
        <taxon>Pocilloporidae</taxon>
        <taxon>Pocillopora</taxon>
    </lineage>
</organism>
<dbReference type="PANTHER" id="PTHR28037:SF1">
    <property type="entry name" value="ALCOHOL O-ACETYLTRANSFERASE 1-RELATED"/>
    <property type="match status" value="1"/>
</dbReference>
<dbReference type="InterPro" id="IPR052058">
    <property type="entry name" value="Alcohol_O-acetyltransferase"/>
</dbReference>
<dbReference type="AlphaFoldDB" id="A0A3M6TPH3"/>
<dbReference type="Proteomes" id="UP000275408">
    <property type="component" value="Unassembled WGS sequence"/>
</dbReference>
<dbReference type="PANTHER" id="PTHR28037">
    <property type="entry name" value="ALCOHOL O-ACETYLTRANSFERASE 1-RELATED"/>
    <property type="match status" value="1"/>
</dbReference>
<evidence type="ECO:0000256" key="1">
    <source>
        <dbReference type="SAM" id="Phobius"/>
    </source>
</evidence>
<name>A0A3M6TPH3_POCDA</name>